<dbReference type="Pfam" id="PF04028">
    <property type="entry name" value="DUF374"/>
    <property type="match status" value="1"/>
</dbReference>
<organism evidence="2 3">
    <name type="scientific">Halodesulfovibrio aestuarii</name>
    <dbReference type="NCBI Taxonomy" id="126333"/>
    <lineage>
        <taxon>Bacteria</taxon>
        <taxon>Pseudomonadati</taxon>
        <taxon>Thermodesulfobacteriota</taxon>
        <taxon>Desulfovibrionia</taxon>
        <taxon>Desulfovibrionales</taxon>
        <taxon>Desulfovibrionaceae</taxon>
        <taxon>Halodesulfovibrio</taxon>
    </lineage>
</organism>
<dbReference type="CDD" id="cd07983">
    <property type="entry name" value="LPLAT_DUF374-like"/>
    <property type="match status" value="1"/>
</dbReference>
<feature type="domain" description="DUF374" evidence="1">
    <location>
        <begin position="61"/>
        <end position="128"/>
    </location>
</feature>
<protein>
    <recommendedName>
        <fullName evidence="1">DUF374 domain-containing protein</fullName>
    </recommendedName>
</protein>
<dbReference type="EMBL" id="FQZR01000002">
    <property type="protein sequence ID" value="SHI69078.1"/>
    <property type="molecule type" value="Genomic_DNA"/>
</dbReference>
<dbReference type="Proteomes" id="UP000184001">
    <property type="component" value="Unassembled WGS sequence"/>
</dbReference>
<reference evidence="2 3" key="1">
    <citation type="submission" date="2016-11" db="EMBL/GenBank/DDBJ databases">
        <authorList>
            <person name="Varghese N."/>
            <person name="Submissions S."/>
        </authorList>
    </citation>
    <scope>NUCLEOTIDE SEQUENCE [LARGE SCALE GENOMIC DNA]</scope>
    <source>
        <strain evidence="2 3">DSM 17919</strain>
    </source>
</reference>
<dbReference type="InterPro" id="IPR007172">
    <property type="entry name" value="DUF374"/>
</dbReference>
<evidence type="ECO:0000313" key="2">
    <source>
        <dbReference type="EMBL" id="SHI69078.1"/>
    </source>
</evidence>
<dbReference type="AlphaFoldDB" id="A0A8G2F6Z3"/>
<proteinExistence type="predicted"/>
<evidence type="ECO:0000313" key="3">
    <source>
        <dbReference type="Proteomes" id="UP000184001"/>
    </source>
</evidence>
<evidence type="ECO:0000259" key="1">
    <source>
        <dbReference type="Pfam" id="PF04028"/>
    </source>
</evidence>
<dbReference type="RefSeq" id="WP_020001805.1">
    <property type="nucleotide sequence ID" value="NZ_CP192217.1"/>
</dbReference>
<sequence>MKIPLPIPFISSTLFHLYKIWCKTLRYEEVGRERLDELWDTKTPMVTCLWHDELFPLMHARRQLEIIAVVSQSSDGEILAQVLEKLGLLTSRGSSSRGGVKALLRVARTMKTSGHIGCITIDGPRGPRHVAKEGAVFIAHRSNAKIVPVRIAMSKTYIFKKAWDQFQVPLPFSKVKIIFGEPYDLEAGSLNDEYLEKERKRLEDKLKALL</sequence>
<name>A0A8G2F6Z3_9BACT</name>
<gene>
    <name evidence="2" type="ORF">SAMN05660830_00680</name>
</gene>
<comment type="caution">
    <text evidence="2">The sequence shown here is derived from an EMBL/GenBank/DDBJ whole genome shotgun (WGS) entry which is preliminary data.</text>
</comment>
<accession>A0A8G2F6Z3</accession>